<feature type="transmembrane region" description="Helical" evidence="5">
    <location>
        <begin position="106"/>
        <end position="132"/>
    </location>
</feature>
<keyword evidence="3 5" id="KW-1133">Transmembrane helix</keyword>
<dbReference type="Pfam" id="PF13520">
    <property type="entry name" value="AA_permease_2"/>
    <property type="match status" value="1"/>
</dbReference>
<feature type="transmembrane region" description="Helical" evidence="5">
    <location>
        <begin position="294"/>
        <end position="321"/>
    </location>
</feature>
<dbReference type="GO" id="GO:0016020">
    <property type="term" value="C:membrane"/>
    <property type="evidence" value="ECO:0007669"/>
    <property type="project" value="UniProtKB-SubCell"/>
</dbReference>
<feature type="transmembrane region" description="Helical" evidence="5">
    <location>
        <begin position="401"/>
        <end position="425"/>
    </location>
</feature>
<evidence type="ECO:0000313" key="7">
    <source>
        <dbReference type="Proteomes" id="UP000242972"/>
    </source>
</evidence>
<feature type="transmembrane region" description="Helical" evidence="5">
    <location>
        <begin position="170"/>
        <end position="191"/>
    </location>
</feature>
<evidence type="ECO:0000256" key="3">
    <source>
        <dbReference type="ARBA" id="ARBA00022989"/>
    </source>
</evidence>
<feature type="transmembrane region" description="Helical" evidence="5">
    <location>
        <begin position="197"/>
        <end position="215"/>
    </location>
</feature>
<feature type="transmembrane region" description="Helical" evidence="5">
    <location>
        <begin position="342"/>
        <end position="362"/>
    </location>
</feature>
<dbReference type="PANTHER" id="PTHR47704:SF1">
    <property type="entry name" value="POTASSIUM TRANSPORTER KIMA"/>
    <property type="match status" value="1"/>
</dbReference>
<comment type="subcellular location">
    <subcellularLocation>
        <location evidence="1">Membrane</location>
        <topology evidence="1">Multi-pass membrane protein</topology>
    </subcellularLocation>
</comment>
<dbReference type="Gene3D" id="1.20.1740.10">
    <property type="entry name" value="Amino acid/polyamine transporter I"/>
    <property type="match status" value="1"/>
</dbReference>
<evidence type="ECO:0000256" key="4">
    <source>
        <dbReference type="ARBA" id="ARBA00023136"/>
    </source>
</evidence>
<dbReference type="GO" id="GO:0022857">
    <property type="term" value="F:transmembrane transporter activity"/>
    <property type="evidence" value="ECO:0007669"/>
    <property type="project" value="InterPro"/>
</dbReference>
<feature type="transmembrane region" description="Helical" evidence="5">
    <location>
        <begin position="368"/>
        <end position="389"/>
    </location>
</feature>
<keyword evidence="2 5" id="KW-0812">Transmembrane</keyword>
<evidence type="ECO:0000256" key="5">
    <source>
        <dbReference type="SAM" id="Phobius"/>
    </source>
</evidence>
<gene>
    <name evidence="6" type="ORF">C7B46_17440</name>
</gene>
<keyword evidence="4 5" id="KW-0472">Membrane</keyword>
<organism evidence="6 7">
    <name type="scientific">Sulfobacillus benefaciens</name>
    <dbReference type="NCBI Taxonomy" id="453960"/>
    <lineage>
        <taxon>Bacteria</taxon>
        <taxon>Bacillati</taxon>
        <taxon>Bacillota</taxon>
        <taxon>Clostridia</taxon>
        <taxon>Eubacteriales</taxon>
        <taxon>Clostridiales Family XVII. Incertae Sedis</taxon>
        <taxon>Sulfobacillus</taxon>
    </lineage>
</organism>
<feature type="transmembrane region" description="Helical" evidence="5">
    <location>
        <begin position="138"/>
        <end position="158"/>
    </location>
</feature>
<proteinExistence type="predicted"/>
<name>A0A2T2X902_9FIRM</name>
<dbReference type="PANTHER" id="PTHR47704">
    <property type="entry name" value="POTASSIUM TRANSPORTER KIMA"/>
    <property type="match status" value="1"/>
</dbReference>
<sequence length="613" mass="66642">MNWKALIFGRPMKTRDSETAKLGLWQGLSILSPDALSSVAYGTEAILVVLATAGIGALWYSLPISGVIALLLVFLIMSYRQIVAAYPNGGGAYVIGRDTLGNFPSLLAGAALLVDYTLTVSVSVTAGVAALVSAFPHLAPYTVVLGVAIVLLLTMVNLRGVRESAQLFAGPVYLFILMILVMVAVGLVVPAAHAPRLPAYFAPTVPSTVTFLLVLRAFSSGSSALTGVEAISNGVPLFKEPGTRRARTALLLLGLFLGTMFVGTSVIAYRFHIVPNGHVTVLQQLAAHIFGQGLFFYLLSFVTMAILSIAANTSFAGFPQLASLMARDQWMPRMFVARGDRLVYQNGIMVLGTVSALLIILFRGNTESLIPLYAIGVYMSFTIAMISLVKKRLRDKDTTPGRTTTVFIGVVGAFLTATVVIVAIISKFTEGAWIVVLAIPGLMFAFHRVRAHYISVANQLRLTTLDVKPIAAALTVIVPVASINRMTIATMSYALSMSDQVIALSVAFNPEQEARIRDRWAQWNPSPHIRLVVLTSQYRSVLRPLLHFIDHFSELTDSKPHLLVLIPELVVPKPWQNILHNHMGISLQARLVFRKNIVVAMVPYRLNPEVREK</sequence>
<feature type="transmembrane region" description="Helical" evidence="5">
    <location>
        <begin position="470"/>
        <end position="495"/>
    </location>
</feature>
<comment type="caution">
    <text evidence="6">The sequence shown here is derived from an EMBL/GenBank/DDBJ whole genome shotgun (WGS) entry which is preliminary data.</text>
</comment>
<dbReference type="EMBL" id="PXYW01000072">
    <property type="protein sequence ID" value="PSR30928.1"/>
    <property type="molecule type" value="Genomic_DNA"/>
</dbReference>
<feature type="transmembrane region" description="Helical" evidence="5">
    <location>
        <begin position="431"/>
        <end position="449"/>
    </location>
</feature>
<feature type="transmembrane region" description="Helical" evidence="5">
    <location>
        <begin position="58"/>
        <end position="77"/>
    </location>
</feature>
<accession>A0A2T2X902</accession>
<evidence type="ECO:0000256" key="1">
    <source>
        <dbReference type="ARBA" id="ARBA00004141"/>
    </source>
</evidence>
<reference evidence="6 7" key="1">
    <citation type="journal article" date="2014" name="BMC Genomics">
        <title>Comparison of environmental and isolate Sulfobacillus genomes reveals diverse carbon, sulfur, nitrogen, and hydrogen metabolisms.</title>
        <authorList>
            <person name="Justice N.B."/>
            <person name="Norman A."/>
            <person name="Brown C.T."/>
            <person name="Singh A."/>
            <person name="Thomas B.C."/>
            <person name="Banfield J.F."/>
        </authorList>
    </citation>
    <scope>NUCLEOTIDE SEQUENCE [LARGE SCALE GENOMIC DNA]</scope>
    <source>
        <strain evidence="6">AMDSBA4</strain>
    </source>
</reference>
<evidence type="ECO:0000313" key="6">
    <source>
        <dbReference type="EMBL" id="PSR30928.1"/>
    </source>
</evidence>
<feature type="transmembrane region" description="Helical" evidence="5">
    <location>
        <begin position="249"/>
        <end position="274"/>
    </location>
</feature>
<dbReference type="Proteomes" id="UP000242972">
    <property type="component" value="Unassembled WGS sequence"/>
</dbReference>
<dbReference type="InterPro" id="IPR002293">
    <property type="entry name" value="AA/rel_permease1"/>
</dbReference>
<protein>
    <submittedName>
        <fullName evidence="6">APC family permease</fullName>
    </submittedName>
</protein>
<dbReference type="AlphaFoldDB" id="A0A2T2X902"/>
<dbReference type="InterPro" id="IPR053153">
    <property type="entry name" value="APC_K+_Transporter"/>
</dbReference>
<evidence type="ECO:0000256" key="2">
    <source>
        <dbReference type="ARBA" id="ARBA00022692"/>
    </source>
</evidence>